<evidence type="ECO:0000313" key="2">
    <source>
        <dbReference type="Proteomes" id="UP000011607"/>
    </source>
</evidence>
<dbReference type="AlphaFoldDB" id="M0M639"/>
<dbReference type="RefSeq" id="WP_006672304.1">
    <property type="nucleotide sequence ID" value="NZ_AOMA01000070.1"/>
</dbReference>
<name>M0M639_9EURY</name>
<reference evidence="1 2" key="1">
    <citation type="journal article" date="2014" name="PLoS Genet.">
        <title>Phylogenetically driven sequencing of extremely halophilic archaea reveals strategies for static and dynamic osmo-response.</title>
        <authorList>
            <person name="Becker E.A."/>
            <person name="Seitzer P.M."/>
            <person name="Tritt A."/>
            <person name="Larsen D."/>
            <person name="Krusor M."/>
            <person name="Yao A.I."/>
            <person name="Wu D."/>
            <person name="Madern D."/>
            <person name="Eisen J.A."/>
            <person name="Darling A.E."/>
            <person name="Facciotti M.T."/>
        </authorList>
    </citation>
    <scope>NUCLEOTIDE SEQUENCE [LARGE SCALE GENOMIC DNA]</scope>
    <source>
        <strain evidence="1 2">JCM 10879</strain>
    </source>
</reference>
<gene>
    <name evidence="1" type="ORF">C446_06815</name>
</gene>
<dbReference type="eggNOG" id="arCOG11487">
    <property type="taxonomic scope" value="Archaea"/>
</dbReference>
<dbReference type="PATRIC" id="fig|1227454.3.peg.1369"/>
<protein>
    <submittedName>
        <fullName evidence="1">Uncharacterized protein</fullName>
    </submittedName>
</protein>
<sequence length="116" mass="12433">MYRRSFMAVATVAPLAGCTGLLGGGVDTTLENGDFVDFDADEGADLTVSVTVQEIEQPDEDVDAERDSIGFQIQHNREGVLGTWSIEDEETFEVTVEHGGEHRAMVTGGVADVSIE</sequence>
<evidence type="ECO:0000313" key="1">
    <source>
        <dbReference type="EMBL" id="EMA40868.1"/>
    </source>
</evidence>
<dbReference type="OrthoDB" id="166436at2157"/>
<keyword evidence="2" id="KW-1185">Reference proteome</keyword>
<dbReference type="Proteomes" id="UP000011607">
    <property type="component" value="Unassembled WGS sequence"/>
</dbReference>
<dbReference type="EMBL" id="AOMA01000070">
    <property type="protein sequence ID" value="EMA40868.1"/>
    <property type="molecule type" value="Genomic_DNA"/>
</dbReference>
<proteinExistence type="predicted"/>
<comment type="caution">
    <text evidence="1">The sequence shown here is derived from an EMBL/GenBank/DDBJ whole genome shotgun (WGS) entry which is preliminary data.</text>
</comment>
<organism evidence="1 2">
    <name type="scientific">Halobiforma nitratireducens JCM 10879</name>
    <dbReference type="NCBI Taxonomy" id="1227454"/>
    <lineage>
        <taxon>Archaea</taxon>
        <taxon>Methanobacteriati</taxon>
        <taxon>Methanobacteriota</taxon>
        <taxon>Stenosarchaea group</taxon>
        <taxon>Halobacteria</taxon>
        <taxon>Halobacteriales</taxon>
        <taxon>Natrialbaceae</taxon>
        <taxon>Halobiforma</taxon>
    </lineage>
</organism>
<accession>M0M639</accession>